<proteinExistence type="inferred from homology"/>
<dbReference type="AlphaFoldDB" id="A0A0F5JUI3"/>
<reference evidence="8 9" key="1">
    <citation type="submission" date="2015-03" db="EMBL/GenBank/DDBJ databases">
        <title>Draft Genome Sequence of Burkholderia andropogonis type strain ICMP2807, isolated from Sorghum bicolor.</title>
        <authorList>
            <person name="Lopes-Santos L."/>
            <person name="Castro D.B."/>
            <person name="Ottoboni L.M."/>
            <person name="Park D."/>
            <person name="Weirc B.S."/>
            <person name="Destefano S.A."/>
        </authorList>
    </citation>
    <scope>NUCLEOTIDE SEQUENCE [LARGE SCALE GENOMIC DNA]</scope>
    <source>
        <strain evidence="8 9">ICMP2807</strain>
    </source>
</reference>
<dbReference type="OrthoDB" id="9803354at2"/>
<dbReference type="STRING" id="28092.WM40_22850"/>
<dbReference type="InterPro" id="IPR015424">
    <property type="entry name" value="PyrdxlP-dep_Trfase"/>
</dbReference>
<evidence type="ECO:0000313" key="8">
    <source>
        <dbReference type="EMBL" id="KKB61501.1"/>
    </source>
</evidence>
<sequence>MTFLSPALARIKPSATIAAGQYAAQLRAAGKDIIALSAGEPDFDTPRHIREAAAKAMEKGHTRYTAVSGVPELRSAIAAKFKRENGLDYSPAEIIVSTGGKQVISNALLATLGPGDEVIIPAPYWVSYPELVSLCDATPVIIPVSPEHCLKLQPDVLECAITSRTKWVLLNSPCNPTGAAYSRDELKALTDVLLRHPHVWIMADDIYEHLVYGDFTFTTPAQVEPRLKDRTLIVNGVSKAYAMTGWRIGYGAGPQQLIKAMDTIQGQLTSNASSVSQWAAVAALNGPQDFLAEWRAVFQRRRDRVVSMLNAANGLRCAVPDGAFYVYPSCAALIGRKAPNGRLIETDGDFTRALVDDVGVAVVHGTAFGQGPNFRLSYAASDAELEDACTRIQQFCAKLD</sequence>
<dbReference type="PATRIC" id="fig|28092.6.peg.5375"/>
<dbReference type="SUPFAM" id="SSF53383">
    <property type="entry name" value="PLP-dependent transferases"/>
    <property type="match status" value="1"/>
</dbReference>
<dbReference type="Proteomes" id="UP000033618">
    <property type="component" value="Unassembled WGS sequence"/>
</dbReference>
<dbReference type="EMBL" id="LAQU01000040">
    <property type="protein sequence ID" value="KKB61501.1"/>
    <property type="molecule type" value="Genomic_DNA"/>
</dbReference>
<evidence type="ECO:0000256" key="6">
    <source>
        <dbReference type="RuleBase" id="RU000481"/>
    </source>
</evidence>
<dbReference type="CDD" id="cd00609">
    <property type="entry name" value="AAT_like"/>
    <property type="match status" value="1"/>
</dbReference>
<dbReference type="Pfam" id="PF00155">
    <property type="entry name" value="Aminotran_1_2"/>
    <property type="match status" value="1"/>
</dbReference>
<keyword evidence="4 6" id="KW-0808">Transferase</keyword>
<dbReference type="PROSITE" id="PS00105">
    <property type="entry name" value="AA_TRANSFER_CLASS_1"/>
    <property type="match status" value="1"/>
</dbReference>
<dbReference type="InterPro" id="IPR004838">
    <property type="entry name" value="NHTrfase_class1_PyrdxlP-BS"/>
</dbReference>
<evidence type="ECO:0000256" key="3">
    <source>
        <dbReference type="ARBA" id="ARBA00022576"/>
    </source>
</evidence>
<feature type="domain" description="Aminotransferase class I/classII large" evidence="7">
    <location>
        <begin position="31"/>
        <end position="392"/>
    </location>
</feature>
<protein>
    <recommendedName>
        <fullName evidence="6">Aminotransferase</fullName>
        <ecNumber evidence="6">2.6.1.-</ecNumber>
    </recommendedName>
</protein>
<dbReference type="RefSeq" id="WP_046154091.1">
    <property type="nucleotide sequence ID" value="NZ_CADFGU010000017.1"/>
</dbReference>
<dbReference type="PANTHER" id="PTHR46383">
    <property type="entry name" value="ASPARTATE AMINOTRANSFERASE"/>
    <property type="match status" value="1"/>
</dbReference>
<keyword evidence="9" id="KW-1185">Reference proteome</keyword>
<dbReference type="Gene3D" id="3.40.640.10">
    <property type="entry name" value="Type I PLP-dependent aspartate aminotransferase-like (Major domain)"/>
    <property type="match status" value="1"/>
</dbReference>
<name>A0A0F5JUI3_9BURK</name>
<accession>A0A0F5JUI3</accession>
<comment type="caution">
    <text evidence="8">The sequence shown here is derived from an EMBL/GenBank/DDBJ whole genome shotgun (WGS) entry which is preliminary data.</text>
</comment>
<keyword evidence="5" id="KW-0663">Pyridoxal phosphate</keyword>
<dbReference type="Gene3D" id="3.90.1150.10">
    <property type="entry name" value="Aspartate Aminotransferase, domain 1"/>
    <property type="match status" value="1"/>
</dbReference>
<organism evidence="8 9">
    <name type="scientific">Robbsia andropogonis</name>
    <dbReference type="NCBI Taxonomy" id="28092"/>
    <lineage>
        <taxon>Bacteria</taxon>
        <taxon>Pseudomonadati</taxon>
        <taxon>Pseudomonadota</taxon>
        <taxon>Betaproteobacteria</taxon>
        <taxon>Burkholderiales</taxon>
        <taxon>Burkholderiaceae</taxon>
        <taxon>Robbsia</taxon>
    </lineage>
</organism>
<comment type="cofactor">
    <cofactor evidence="1 6">
        <name>pyridoxal 5'-phosphate</name>
        <dbReference type="ChEBI" id="CHEBI:597326"/>
    </cofactor>
</comment>
<dbReference type="GO" id="GO:0006520">
    <property type="term" value="P:amino acid metabolic process"/>
    <property type="evidence" value="ECO:0007669"/>
    <property type="project" value="InterPro"/>
</dbReference>
<dbReference type="InterPro" id="IPR015421">
    <property type="entry name" value="PyrdxlP-dep_Trfase_major"/>
</dbReference>
<evidence type="ECO:0000256" key="1">
    <source>
        <dbReference type="ARBA" id="ARBA00001933"/>
    </source>
</evidence>
<evidence type="ECO:0000256" key="5">
    <source>
        <dbReference type="ARBA" id="ARBA00022898"/>
    </source>
</evidence>
<evidence type="ECO:0000313" key="9">
    <source>
        <dbReference type="Proteomes" id="UP000033618"/>
    </source>
</evidence>
<keyword evidence="3 6" id="KW-0032">Aminotransferase</keyword>
<dbReference type="EC" id="2.6.1.-" evidence="6"/>
<dbReference type="InterPro" id="IPR015422">
    <property type="entry name" value="PyrdxlP-dep_Trfase_small"/>
</dbReference>
<evidence type="ECO:0000256" key="2">
    <source>
        <dbReference type="ARBA" id="ARBA00007441"/>
    </source>
</evidence>
<dbReference type="InterPro" id="IPR050596">
    <property type="entry name" value="AspAT/PAT-like"/>
</dbReference>
<dbReference type="GO" id="GO:0008483">
    <property type="term" value="F:transaminase activity"/>
    <property type="evidence" value="ECO:0007669"/>
    <property type="project" value="UniProtKB-KW"/>
</dbReference>
<dbReference type="GO" id="GO:0030170">
    <property type="term" value="F:pyridoxal phosphate binding"/>
    <property type="evidence" value="ECO:0007669"/>
    <property type="project" value="InterPro"/>
</dbReference>
<dbReference type="PANTHER" id="PTHR46383:SF1">
    <property type="entry name" value="ASPARTATE AMINOTRANSFERASE"/>
    <property type="match status" value="1"/>
</dbReference>
<gene>
    <name evidence="8" type="ORF">WM40_22850</name>
</gene>
<comment type="similarity">
    <text evidence="2 6">Belongs to the class-I pyridoxal-phosphate-dependent aminotransferase family.</text>
</comment>
<evidence type="ECO:0000259" key="7">
    <source>
        <dbReference type="Pfam" id="PF00155"/>
    </source>
</evidence>
<evidence type="ECO:0000256" key="4">
    <source>
        <dbReference type="ARBA" id="ARBA00022679"/>
    </source>
</evidence>
<dbReference type="InterPro" id="IPR004839">
    <property type="entry name" value="Aminotransferase_I/II_large"/>
</dbReference>
<dbReference type="FunFam" id="3.40.640.10:FF:000033">
    <property type="entry name" value="Aspartate aminotransferase"/>
    <property type="match status" value="1"/>
</dbReference>